<gene>
    <name evidence="1" type="ORF">SAMN05216366_104119</name>
</gene>
<evidence type="ECO:0000313" key="2">
    <source>
        <dbReference type="Proteomes" id="UP000182412"/>
    </source>
</evidence>
<dbReference type="RefSeq" id="WP_074571466.1">
    <property type="nucleotide sequence ID" value="NZ_FNJQ01000004.1"/>
</dbReference>
<proteinExistence type="predicted"/>
<accession>A0A1H0P5Z9</accession>
<sequence>MTIDEAIAYCHNIGIMGKTPAARKHRQLEQMLKEYKEIRRFSNWLVERCSELEKKCHEKAGTV</sequence>
<organism evidence="1 2">
    <name type="scientific">Selenomonas ruminantium</name>
    <dbReference type="NCBI Taxonomy" id="971"/>
    <lineage>
        <taxon>Bacteria</taxon>
        <taxon>Bacillati</taxon>
        <taxon>Bacillota</taxon>
        <taxon>Negativicutes</taxon>
        <taxon>Selenomonadales</taxon>
        <taxon>Selenomonadaceae</taxon>
        <taxon>Selenomonas</taxon>
    </lineage>
</organism>
<protein>
    <submittedName>
        <fullName evidence="1">Uncharacterized protein</fullName>
    </submittedName>
</protein>
<dbReference type="AlphaFoldDB" id="A0A1H0P5Z9"/>
<name>A0A1H0P5Z9_SELRU</name>
<dbReference type="Proteomes" id="UP000182412">
    <property type="component" value="Unassembled WGS sequence"/>
</dbReference>
<reference evidence="1 2" key="1">
    <citation type="submission" date="2016-10" db="EMBL/GenBank/DDBJ databases">
        <authorList>
            <person name="de Groot N.N."/>
        </authorList>
    </citation>
    <scope>NUCLEOTIDE SEQUENCE [LARGE SCALE GENOMIC DNA]</scope>
    <source>
        <strain evidence="1 2">S137</strain>
    </source>
</reference>
<evidence type="ECO:0000313" key="1">
    <source>
        <dbReference type="EMBL" id="SDP00199.1"/>
    </source>
</evidence>
<dbReference type="EMBL" id="FNJQ01000004">
    <property type="protein sequence ID" value="SDP00199.1"/>
    <property type="molecule type" value="Genomic_DNA"/>
</dbReference>